<keyword evidence="4" id="KW-0862">Zinc</keyword>
<sequence length="270" mass="28617">MALPSRYWADLTTTDFAALDPASTVAVLPLGATEQHGPHLPLAVDHCLVDGIVQRALPLLSGQLPVLVLPTQQVGYSPEHADFPGTLTLPIDTVIATWVALGECVARAGVRKLLLFNAHGGQVSVMDIVARELRMRCGLIVYGASWWNLPLGDDVNGLFPPEEHRFGVHGGDMETSLMLALAADRVRMAQAGDFPSTSRDRAAKYAILGNGRSAKLGWAMQDYNAQGAAGNAAAGSAEKGRAVLDAAARQLALLLQEVAQLPLSTVVKRS</sequence>
<dbReference type="PANTHER" id="PTHR35005">
    <property type="entry name" value="3-DEHYDRO-SCYLLO-INOSOSE HYDROLASE"/>
    <property type="match status" value="1"/>
</dbReference>
<dbReference type="Proteomes" id="UP000608513">
    <property type="component" value="Unassembled WGS sequence"/>
</dbReference>
<dbReference type="SUPFAM" id="SSF102215">
    <property type="entry name" value="Creatininase"/>
    <property type="match status" value="1"/>
</dbReference>
<keyword evidence="3" id="KW-0378">Hydrolase</keyword>
<comment type="similarity">
    <text evidence="5">Belongs to the creatininase superfamily.</text>
</comment>
<gene>
    <name evidence="6" type="ORF">H8N03_13625</name>
</gene>
<keyword evidence="7" id="KW-1185">Reference proteome</keyword>
<dbReference type="EMBL" id="JACORT010000005">
    <property type="protein sequence ID" value="MBC5783985.1"/>
    <property type="molecule type" value="Genomic_DNA"/>
</dbReference>
<dbReference type="AlphaFoldDB" id="A0A923SBL2"/>
<dbReference type="GO" id="GO:0009231">
    <property type="term" value="P:riboflavin biosynthetic process"/>
    <property type="evidence" value="ECO:0007669"/>
    <property type="project" value="TreeGrafter"/>
</dbReference>
<dbReference type="Pfam" id="PF02633">
    <property type="entry name" value="Creatininase"/>
    <property type="match status" value="1"/>
</dbReference>
<comment type="caution">
    <text evidence="6">The sequence shown here is derived from an EMBL/GenBank/DDBJ whole genome shotgun (WGS) entry which is preliminary data.</text>
</comment>
<comment type="cofactor">
    <cofactor evidence="1">
        <name>Zn(2+)</name>
        <dbReference type="ChEBI" id="CHEBI:29105"/>
    </cofactor>
</comment>
<dbReference type="GO" id="GO:0016811">
    <property type="term" value="F:hydrolase activity, acting on carbon-nitrogen (but not peptide) bonds, in linear amides"/>
    <property type="evidence" value="ECO:0007669"/>
    <property type="project" value="TreeGrafter"/>
</dbReference>
<name>A0A923SBL2_9BURK</name>
<dbReference type="RefSeq" id="WP_187076730.1">
    <property type="nucleotide sequence ID" value="NZ_JACORT010000005.1"/>
</dbReference>
<dbReference type="PANTHER" id="PTHR35005:SF1">
    <property type="entry name" value="2-AMINO-5-FORMYLAMINO-6-RIBOSYLAMINOPYRIMIDIN-4(3H)-ONE 5'-MONOPHOSPHATE DEFORMYLASE"/>
    <property type="match status" value="1"/>
</dbReference>
<keyword evidence="2" id="KW-0479">Metal-binding</keyword>
<dbReference type="GO" id="GO:0046872">
    <property type="term" value="F:metal ion binding"/>
    <property type="evidence" value="ECO:0007669"/>
    <property type="project" value="UniProtKB-KW"/>
</dbReference>
<reference evidence="6" key="1">
    <citation type="submission" date="2020-08" db="EMBL/GenBank/DDBJ databases">
        <title>Ramlibacter sp. USB13 16S ribosomal RNA gene genome sequencing and assembly.</title>
        <authorList>
            <person name="Kang M."/>
        </authorList>
    </citation>
    <scope>NUCLEOTIDE SEQUENCE</scope>
    <source>
        <strain evidence="6">USB13</strain>
    </source>
</reference>
<evidence type="ECO:0000313" key="7">
    <source>
        <dbReference type="Proteomes" id="UP000608513"/>
    </source>
</evidence>
<accession>A0A923SBL2</accession>
<dbReference type="InterPro" id="IPR024087">
    <property type="entry name" value="Creatininase-like_sf"/>
</dbReference>
<evidence type="ECO:0000256" key="5">
    <source>
        <dbReference type="ARBA" id="ARBA00024029"/>
    </source>
</evidence>
<evidence type="ECO:0000256" key="2">
    <source>
        <dbReference type="ARBA" id="ARBA00022723"/>
    </source>
</evidence>
<dbReference type="Gene3D" id="3.40.50.10310">
    <property type="entry name" value="Creatininase"/>
    <property type="match status" value="1"/>
</dbReference>
<evidence type="ECO:0000313" key="6">
    <source>
        <dbReference type="EMBL" id="MBC5783985.1"/>
    </source>
</evidence>
<evidence type="ECO:0000256" key="4">
    <source>
        <dbReference type="ARBA" id="ARBA00022833"/>
    </source>
</evidence>
<proteinExistence type="inferred from homology"/>
<organism evidence="6 7">
    <name type="scientific">Ramlibacter cellulosilyticus</name>
    <dbReference type="NCBI Taxonomy" id="2764187"/>
    <lineage>
        <taxon>Bacteria</taxon>
        <taxon>Pseudomonadati</taxon>
        <taxon>Pseudomonadota</taxon>
        <taxon>Betaproteobacteria</taxon>
        <taxon>Burkholderiales</taxon>
        <taxon>Comamonadaceae</taxon>
        <taxon>Ramlibacter</taxon>
    </lineage>
</organism>
<evidence type="ECO:0000256" key="3">
    <source>
        <dbReference type="ARBA" id="ARBA00022801"/>
    </source>
</evidence>
<protein>
    <submittedName>
        <fullName evidence="6">Creatininase family protein</fullName>
    </submittedName>
</protein>
<evidence type="ECO:0000256" key="1">
    <source>
        <dbReference type="ARBA" id="ARBA00001947"/>
    </source>
</evidence>
<dbReference type="InterPro" id="IPR003785">
    <property type="entry name" value="Creatininase/forma_Hydrolase"/>
</dbReference>